<dbReference type="Proteomes" id="UP000480185">
    <property type="component" value="Unassembled WGS sequence"/>
</dbReference>
<proteinExistence type="inferred from homology"/>
<evidence type="ECO:0000256" key="8">
    <source>
        <dbReference type="HAMAP-Rule" id="MF_01416"/>
    </source>
</evidence>
<name>A0A6G1X5L6_9BACI</name>
<keyword evidence="7 8" id="KW-0066">ATP synthesis</keyword>
<dbReference type="Pfam" id="PF00213">
    <property type="entry name" value="OSCP"/>
    <property type="match status" value="1"/>
</dbReference>
<dbReference type="RefSeq" id="WP_153728125.1">
    <property type="nucleotide sequence ID" value="NZ_WJNH01000004.1"/>
</dbReference>
<dbReference type="NCBIfam" id="NF004403">
    <property type="entry name" value="PRK05758.2-4"/>
    <property type="match status" value="1"/>
</dbReference>
<evidence type="ECO:0000313" key="9">
    <source>
        <dbReference type="EMBL" id="MRG86196.1"/>
    </source>
</evidence>
<keyword evidence="6 8" id="KW-0139">CF(1)</keyword>
<keyword evidence="8" id="KW-1003">Cell membrane</keyword>
<keyword evidence="2 8" id="KW-0813">Transport</keyword>
<comment type="caution">
    <text evidence="9">The sequence shown here is derived from an EMBL/GenBank/DDBJ whole genome shotgun (WGS) entry which is preliminary data.</text>
</comment>
<dbReference type="InterPro" id="IPR020781">
    <property type="entry name" value="ATPase_OSCP/d_CS"/>
</dbReference>
<evidence type="ECO:0000313" key="10">
    <source>
        <dbReference type="Proteomes" id="UP000480185"/>
    </source>
</evidence>
<dbReference type="OrthoDB" id="9802471at2"/>
<accession>A0A6G1X5L6</accession>
<protein>
    <recommendedName>
        <fullName evidence="8">ATP synthase subunit delta</fullName>
    </recommendedName>
    <alternativeName>
        <fullName evidence="8">ATP synthase F(1) sector subunit delta</fullName>
    </alternativeName>
    <alternativeName>
        <fullName evidence="8">F-type ATPase subunit delta</fullName>
        <shortName evidence="8">F-ATPase subunit delta</shortName>
    </alternativeName>
</protein>
<dbReference type="PRINTS" id="PR00125">
    <property type="entry name" value="ATPASEDELTA"/>
</dbReference>
<dbReference type="PROSITE" id="PS00389">
    <property type="entry name" value="ATPASE_DELTA"/>
    <property type="match status" value="1"/>
</dbReference>
<dbReference type="SUPFAM" id="SSF47928">
    <property type="entry name" value="N-terminal domain of the delta subunit of the F1F0-ATP synthase"/>
    <property type="match status" value="1"/>
</dbReference>
<dbReference type="InterPro" id="IPR000711">
    <property type="entry name" value="ATPase_OSCP/dsu"/>
</dbReference>
<evidence type="ECO:0000256" key="1">
    <source>
        <dbReference type="ARBA" id="ARBA00004370"/>
    </source>
</evidence>
<keyword evidence="5 8" id="KW-0472">Membrane</keyword>
<dbReference type="NCBIfam" id="TIGR01145">
    <property type="entry name" value="ATP_synt_delta"/>
    <property type="match status" value="1"/>
</dbReference>
<dbReference type="PANTHER" id="PTHR11910">
    <property type="entry name" value="ATP SYNTHASE DELTA CHAIN"/>
    <property type="match status" value="1"/>
</dbReference>
<evidence type="ECO:0000256" key="2">
    <source>
        <dbReference type="ARBA" id="ARBA00022448"/>
    </source>
</evidence>
<organism evidence="9 10">
    <name type="scientific">Salinibacillus xinjiangensis</name>
    <dbReference type="NCBI Taxonomy" id="1229268"/>
    <lineage>
        <taxon>Bacteria</taxon>
        <taxon>Bacillati</taxon>
        <taxon>Bacillota</taxon>
        <taxon>Bacilli</taxon>
        <taxon>Bacillales</taxon>
        <taxon>Bacillaceae</taxon>
        <taxon>Salinibacillus</taxon>
    </lineage>
</organism>
<evidence type="ECO:0000256" key="3">
    <source>
        <dbReference type="ARBA" id="ARBA00022781"/>
    </source>
</evidence>
<evidence type="ECO:0000256" key="6">
    <source>
        <dbReference type="ARBA" id="ARBA00023196"/>
    </source>
</evidence>
<keyword evidence="4 8" id="KW-0406">Ion transport</keyword>
<dbReference type="InterPro" id="IPR026015">
    <property type="entry name" value="ATP_synth_OSCP/delta_N_sf"/>
</dbReference>
<evidence type="ECO:0000256" key="5">
    <source>
        <dbReference type="ARBA" id="ARBA00023136"/>
    </source>
</evidence>
<dbReference type="GO" id="GO:0046933">
    <property type="term" value="F:proton-transporting ATP synthase activity, rotational mechanism"/>
    <property type="evidence" value="ECO:0007669"/>
    <property type="project" value="UniProtKB-UniRule"/>
</dbReference>
<dbReference type="AlphaFoldDB" id="A0A6G1X5L6"/>
<keyword evidence="10" id="KW-1185">Reference proteome</keyword>
<dbReference type="GO" id="GO:0045259">
    <property type="term" value="C:proton-transporting ATP synthase complex"/>
    <property type="evidence" value="ECO:0007669"/>
    <property type="project" value="UniProtKB-KW"/>
</dbReference>
<dbReference type="EMBL" id="WJNH01000004">
    <property type="protein sequence ID" value="MRG86196.1"/>
    <property type="molecule type" value="Genomic_DNA"/>
</dbReference>
<dbReference type="HAMAP" id="MF_01416">
    <property type="entry name" value="ATP_synth_delta_bact"/>
    <property type="match status" value="1"/>
</dbReference>
<dbReference type="Gene3D" id="1.10.520.20">
    <property type="entry name" value="N-terminal domain of the delta subunit of the F1F0-ATP synthase"/>
    <property type="match status" value="1"/>
</dbReference>
<dbReference type="GO" id="GO:0005886">
    <property type="term" value="C:plasma membrane"/>
    <property type="evidence" value="ECO:0007669"/>
    <property type="project" value="UniProtKB-SubCell"/>
</dbReference>
<evidence type="ECO:0000256" key="7">
    <source>
        <dbReference type="ARBA" id="ARBA00023310"/>
    </source>
</evidence>
<keyword evidence="3 8" id="KW-0375">Hydrogen ion transport</keyword>
<sequence>MSNSVVANRYSTALFELGQEKSLLNTLEIEIRGVQEVFQNNEQLQTFLNHPSIPVEKKKELLKDAFKDVSKELLNTLLIMVERHRESEILPMTEAFIQMNNEAQGVAEATVYSVRALSDDEKQSLEKVFAAKLDKKALHITNIVDPTIIGGVKLKIGNRIYDGTVSSKLERIERQLVSANK</sequence>
<gene>
    <name evidence="8" type="primary">atpH</name>
    <name evidence="9" type="ORF">GH754_07640</name>
</gene>
<comment type="function">
    <text evidence="8">This protein is part of the stalk that links CF(0) to CF(1). It either transmits conformational changes from CF(0) to CF(1) or is implicated in proton conduction.</text>
</comment>
<comment type="function">
    <text evidence="8">F(1)F(0) ATP synthase produces ATP from ADP in the presence of a proton or sodium gradient. F-type ATPases consist of two structural domains, F(1) containing the extramembraneous catalytic core and F(0) containing the membrane proton channel, linked together by a central stalk and a peripheral stalk. During catalysis, ATP synthesis in the catalytic domain of F(1) is coupled via a rotary mechanism of the central stalk subunits to proton translocation.</text>
</comment>
<comment type="similarity">
    <text evidence="8">Belongs to the ATPase delta chain family.</text>
</comment>
<evidence type="ECO:0000256" key="4">
    <source>
        <dbReference type="ARBA" id="ARBA00023065"/>
    </source>
</evidence>
<comment type="subcellular location">
    <subcellularLocation>
        <location evidence="8">Cell membrane</location>
        <topology evidence="8">Peripheral membrane protein</topology>
    </subcellularLocation>
    <subcellularLocation>
        <location evidence="1">Membrane</location>
    </subcellularLocation>
</comment>
<reference evidence="9 10" key="1">
    <citation type="submission" date="2019-11" db="EMBL/GenBank/DDBJ databases">
        <authorList>
            <person name="Li J."/>
        </authorList>
    </citation>
    <scope>NUCLEOTIDE SEQUENCE [LARGE SCALE GENOMIC DNA]</scope>
    <source>
        <strain evidence="9 10">J4</strain>
    </source>
</reference>